<protein>
    <submittedName>
        <fullName evidence="1">Uncharacterized protein</fullName>
    </submittedName>
</protein>
<reference evidence="1" key="2">
    <citation type="submission" date="2025-09" db="UniProtKB">
        <authorList>
            <consortium name="EnsemblPlants"/>
        </authorList>
    </citation>
    <scope>IDENTIFICATION</scope>
</reference>
<accession>A0ACD5WVD1</accession>
<dbReference type="EnsemblPlants" id="AVESA.00010b.r2.4CG1281620.1">
    <property type="protein sequence ID" value="AVESA.00010b.r2.4CG1281620.1.CDS.1"/>
    <property type="gene ID" value="AVESA.00010b.r2.4CG1281620"/>
</dbReference>
<dbReference type="Proteomes" id="UP001732700">
    <property type="component" value="Chromosome 4C"/>
</dbReference>
<reference evidence="1" key="1">
    <citation type="submission" date="2021-05" db="EMBL/GenBank/DDBJ databases">
        <authorList>
            <person name="Scholz U."/>
            <person name="Mascher M."/>
            <person name="Fiebig A."/>
        </authorList>
    </citation>
    <scope>NUCLEOTIDE SEQUENCE [LARGE SCALE GENOMIC DNA]</scope>
</reference>
<sequence length="209" mass="22363">MAHFAGFSASASASSSASADAEFWTACPHCCYVHSYPRLHVGRRLLCPTATCRRVFSADELPSPPPIVPGADMYFCTWAFFPLGPPAVAEGWAPFTPFNPAAPPSPSPTPTPTAAAPASAIPSRVRPISRKKVGVCLKGRARVEAEEEEEVDEEKTATVADLKAHEEVKVDWLSLGGSGESGININESVDLCELGFRFDDETGFLQELP</sequence>
<proteinExistence type="predicted"/>
<organism evidence="1 2">
    <name type="scientific">Avena sativa</name>
    <name type="common">Oat</name>
    <dbReference type="NCBI Taxonomy" id="4498"/>
    <lineage>
        <taxon>Eukaryota</taxon>
        <taxon>Viridiplantae</taxon>
        <taxon>Streptophyta</taxon>
        <taxon>Embryophyta</taxon>
        <taxon>Tracheophyta</taxon>
        <taxon>Spermatophyta</taxon>
        <taxon>Magnoliopsida</taxon>
        <taxon>Liliopsida</taxon>
        <taxon>Poales</taxon>
        <taxon>Poaceae</taxon>
        <taxon>BOP clade</taxon>
        <taxon>Pooideae</taxon>
        <taxon>Poodae</taxon>
        <taxon>Poeae</taxon>
        <taxon>Poeae Chloroplast Group 1 (Aveneae type)</taxon>
        <taxon>Aveninae</taxon>
        <taxon>Avena</taxon>
    </lineage>
</organism>
<evidence type="ECO:0000313" key="2">
    <source>
        <dbReference type="Proteomes" id="UP001732700"/>
    </source>
</evidence>
<evidence type="ECO:0000313" key="1">
    <source>
        <dbReference type="EnsemblPlants" id="AVESA.00010b.r2.4CG1281620.1.CDS.1"/>
    </source>
</evidence>
<name>A0ACD5WVD1_AVESA</name>
<keyword evidence="2" id="KW-1185">Reference proteome</keyword>